<dbReference type="Proteomes" id="UP000035579">
    <property type="component" value="Chromosome"/>
</dbReference>
<evidence type="ECO:0000256" key="11">
    <source>
        <dbReference type="PIRSR" id="PIRSR001492-1"/>
    </source>
</evidence>
<dbReference type="EMBL" id="QUMU01000012">
    <property type="protein sequence ID" value="REG26038.1"/>
    <property type="molecule type" value="Genomic_DNA"/>
</dbReference>
<dbReference type="CDD" id="cd16010">
    <property type="entry name" value="iPGM"/>
    <property type="match status" value="1"/>
</dbReference>
<keyword evidence="6 10" id="KW-0324">Glycolysis</keyword>
<feature type="binding site" evidence="10 13">
    <location>
        <position position="63"/>
    </location>
    <ligand>
        <name>Mn(2+)</name>
        <dbReference type="ChEBI" id="CHEBI:29035"/>
        <label>2</label>
    </ligand>
</feature>
<evidence type="ECO:0000259" key="14">
    <source>
        <dbReference type="Pfam" id="PF01676"/>
    </source>
</evidence>
<dbReference type="HAMAP" id="MF_01038">
    <property type="entry name" value="GpmI"/>
    <property type="match status" value="1"/>
</dbReference>
<dbReference type="InterPro" id="IPR017850">
    <property type="entry name" value="Alkaline_phosphatase_core_sf"/>
</dbReference>
<evidence type="ECO:0000313" key="16">
    <source>
        <dbReference type="EMBL" id="AKJ00869.1"/>
    </source>
</evidence>
<feature type="binding site" evidence="10 12">
    <location>
        <position position="124"/>
    </location>
    <ligand>
        <name>substrate</name>
    </ligand>
</feature>
<comment type="catalytic activity">
    <reaction evidence="1 10">
        <text>(2R)-2-phosphoglycerate = (2R)-3-phosphoglycerate</text>
        <dbReference type="Rhea" id="RHEA:15901"/>
        <dbReference type="ChEBI" id="CHEBI:58272"/>
        <dbReference type="ChEBI" id="CHEBI:58289"/>
        <dbReference type="EC" id="5.4.2.12"/>
    </reaction>
</comment>
<comment type="function">
    <text evidence="10">Catalyzes the interconversion of 2-phosphoglycerate and 3-phosphoglycerate.</text>
</comment>
<dbReference type="GO" id="GO:0006096">
    <property type="term" value="P:glycolytic process"/>
    <property type="evidence" value="ECO:0007669"/>
    <property type="project" value="UniProtKB-UniRule"/>
</dbReference>
<feature type="domain" description="Metalloenzyme" evidence="14">
    <location>
        <begin position="6"/>
        <end position="501"/>
    </location>
</feature>
<name>A0AAC8Q4M8_9BACT</name>
<comment type="cofactor">
    <cofactor evidence="10">
        <name>Mn(2+)</name>
        <dbReference type="ChEBI" id="CHEBI:29035"/>
    </cofactor>
    <text evidence="10">Binds 2 manganese ions per subunit.</text>
</comment>
<evidence type="ECO:0000256" key="13">
    <source>
        <dbReference type="PIRSR" id="PIRSR001492-3"/>
    </source>
</evidence>
<evidence type="ECO:0000256" key="7">
    <source>
        <dbReference type="ARBA" id="ARBA00023211"/>
    </source>
</evidence>
<keyword evidence="5 10" id="KW-0479">Metal-binding</keyword>
<reference evidence="16 18" key="1">
    <citation type="submission" date="2015-05" db="EMBL/GenBank/DDBJ databases">
        <title>Genome assembly of Archangium gephyra DSM 2261.</title>
        <authorList>
            <person name="Sharma G."/>
            <person name="Subramanian S."/>
        </authorList>
    </citation>
    <scope>NUCLEOTIDE SEQUENCE [LARGE SCALE GENOMIC DNA]</scope>
    <source>
        <strain evidence="16 18">DSM 2261</strain>
    </source>
</reference>
<feature type="domain" description="BPG-independent PGAM N-terminal" evidence="15">
    <location>
        <begin position="83"/>
        <end position="299"/>
    </location>
</feature>
<dbReference type="GO" id="GO:0006007">
    <property type="term" value="P:glucose catabolic process"/>
    <property type="evidence" value="ECO:0007669"/>
    <property type="project" value="InterPro"/>
</dbReference>
<dbReference type="GO" id="GO:0005737">
    <property type="term" value="C:cytoplasm"/>
    <property type="evidence" value="ECO:0007669"/>
    <property type="project" value="InterPro"/>
</dbReference>
<feature type="binding site" evidence="10 13">
    <location>
        <position position="444"/>
    </location>
    <ligand>
        <name>Mn(2+)</name>
        <dbReference type="ChEBI" id="CHEBI:29035"/>
        <label>2</label>
    </ligand>
</feature>
<dbReference type="InterPro" id="IPR005995">
    <property type="entry name" value="Pgm_bpd_ind"/>
</dbReference>
<dbReference type="PANTHER" id="PTHR31637:SF0">
    <property type="entry name" value="2,3-BISPHOSPHOGLYCERATE-INDEPENDENT PHOSPHOGLYCERATE MUTASE"/>
    <property type="match status" value="1"/>
</dbReference>
<evidence type="ECO:0000256" key="12">
    <source>
        <dbReference type="PIRSR" id="PIRSR001492-2"/>
    </source>
</evidence>
<evidence type="ECO:0000256" key="3">
    <source>
        <dbReference type="ARBA" id="ARBA00008819"/>
    </source>
</evidence>
<dbReference type="InterPro" id="IPR036646">
    <property type="entry name" value="PGAM_B_sf"/>
</dbReference>
<feature type="binding site" evidence="10 12">
    <location>
        <begin position="154"/>
        <end position="155"/>
    </location>
    <ligand>
        <name>substrate</name>
    </ligand>
</feature>
<evidence type="ECO:0000313" key="17">
    <source>
        <dbReference type="EMBL" id="REG26038.1"/>
    </source>
</evidence>
<evidence type="ECO:0000256" key="4">
    <source>
        <dbReference type="ARBA" id="ARBA00012026"/>
    </source>
</evidence>
<feature type="binding site" evidence="10 12">
    <location>
        <position position="186"/>
    </location>
    <ligand>
        <name>substrate</name>
    </ligand>
</feature>
<feature type="binding site" evidence="10 13">
    <location>
        <position position="445"/>
    </location>
    <ligand>
        <name>Mn(2+)</name>
        <dbReference type="ChEBI" id="CHEBI:29035"/>
        <label>2</label>
    </ligand>
</feature>
<feature type="binding site" evidence="10 12">
    <location>
        <begin position="262"/>
        <end position="265"/>
    </location>
    <ligand>
        <name>substrate</name>
    </ligand>
</feature>
<keyword evidence="19" id="KW-1185">Reference proteome</keyword>
<gene>
    <name evidence="10" type="primary">gpmI</name>
    <name evidence="16" type="ORF">AA314_02495</name>
    <name evidence="17" type="ORF">ATI61_112133</name>
</gene>
<keyword evidence="8 10" id="KW-0413">Isomerase</keyword>
<evidence type="ECO:0000259" key="15">
    <source>
        <dbReference type="Pfam" id="PF06415"/>
    </source>
</evidence>
<evidence type="ECO:0000313" key="19">
    <source>
        <dbReference type="Proteomes" id="UP000256345"/>
    </source>
</evidence>
<evidence type="ECO:0000256" key="9">
    <source>
        <dbReference type="ARBA" id="ARBA00071648"/>
    </source>
</evidence>
<evidence type="ECO:0000313" key="18">
    <source>
        <dbReference type="Proteomes" id="UP000035579"/>
    </source>
</evidence>
<evidence type="ECO:0000256" key="5">
    <source>
        <dbReference type="ARBA" id="ARBA00022723"/>
    </source>
</evidence>
<dbReference type="EMBL" id="CP011509">
    <property type="protein sequence ID" value="AKJ00869.1"/>
    <property type="molecule type" value="Genomic_DNA"/>
</dbReference>
<accession>A0AAC8Q4M8</accession>
<feature type="active site" description="Phosphoserine intermediate" evidence="10 11">
    <location>
        <position position="63"/>
    </location>
</feature>
<dbReference type="InterPro" id="IPR006124">
    <property type="entry name" value="Metalloenzyme"/>
</dbReference>
<protein>
    <recommendedName>
        <fullName evidence="9 10">2,3-bisphosphoglycerate-independent phosphoglycerate mutase</fullName>
        <shortName evidence="10">BPG-independent PGAM</shortName>
        <shortName evidence="10">Phosphoglyceromutase</shortName>
        <shortName evidence="10">iPGM</shortName>
        <ecNumber evidence="4 10">5.4.2.12</ecNumber>
    </recommendedName>
</protein>
<dbReference type="Pfam" id="PF01676">
    <property type="entry name" value="Metalloenzyme"/>
    <property type="match status" value="1"/>
</dbReference>
<proteinExistence type="inferred from homology"/>
<dbReference type="InterPro" id="IPR011258">
    <property type="entry name" value="BPG-indep_PGM_N"/>
</dbReference>
<feature type="binding site" evidence="10 13">
    <location>
        <position position="403"/>
    </location>
    <ligand>
        <name>Mn(2+)</name>
        <dbReference type="ChEBI" id="CHEBI:29035"/>
        <label>1</label>
    </ligand>
</feature>
<dbReference type="PANTHER" id="PTHR31637">
    <property type="entry name" value="2,3-BISPHOSPHOGLYCERATE-INDEPENDENT PHOSPHOGLYCERATE MUTASE"/>
    <property type="match status" value="1"/>
</dbReference>
<dbReference type="SUPFAM" id="SSF53649">
    <property type="entry name" value="Alkaline phosphatase-like"/>
    <property type="match status" value="1"/>
</dbReference>
<reference evidence="17 19" key="2">
    <citation type="submission" date="2018-08" db="EMBL/GenBank/DDBJ databases">
        <title>Genomic Encyclopedia of Archaeal and Bacterial Type Strains, Phase II (KMG-II): from individual species to whole genera.</title>
        <authorList>
            <person name="Goeker M."/>
        </authorList>
    </citation>
    <scope>NUCLEOTIDE SEQUENCE [LARGE SCALE GENOMIC DNA]</scope>
    <source>
        <strain evidence="17 19">DSM 2261</strain>
    </source>
</reference>
<feature type="binding site" evidence="10 13">
    <location>
        <position position="13"/>
    </location>
    <ligand>
        <name>Mn(2+)</name>
        <dbReference type="ChEBI" id="CHEBI:29035"/>
        <label>2</label>
    </ligand>
</feature>
<comment type="subunit">
    <text evidence="10">Monomer.</text>
</comment>
<evidence type="ECO:0000256" key="6">
    <source>
        <dbReference type="ARBA" id="ARBA00023152"/>
    </source>
</evidence>
<dbReference type="GO" id="GO:0004619">
    <property type="term" value="F:phosphoglycerate mutase activity"/>
    <property type="evidence" value="ECO:0007669"/>
    <property type="project" value="UniProtKB-UniRule"/>
</dbReference>
<dbReference type="KEGG" id="age:AA314_02495"/>
<dbReference type="GO" id="GO:0030145">
    <property type="term" value="F:manganese ion binding"/>
    <property type="evidence" value="ECO:0007669"/>
    <property type="project" value="UniProtKB-UniRule"/>
</dbReference>
<feature type="binding site" evidence="10 13">
    <location>
        <position position="463"/>
    </location>
    <ligand>
        <name>Mn(2+)</name>
        <dbReference type="ChEBI" id="CHEBI:29035"/>
        <label>1</label>
    </ligand>
</feature>
<dbReference type="Gene3D" id="3.40.1450.10">
    <property type="entry name" value="BPG-independent phosphoglycerate mutase, domain B"/>
    <property type="match status" value="1"/>
</dbReference>
<feature type="binding site" evidence="10 12">
    <location>
        <position position="192"/>
    </location>
    <ligand>
        <name>substrate</name>
    </ligand>
</feature>
<dbReference type="EC" id="5.4.2.12" evidence="4 10"/>
<feature type="binding site" evidence="10 13">
    <location>
        <position position="407"/>
    </location>
    <ligand>
        <name>Mn(2+)</name>
        <dbReference type="ChEBI" id="CHEBI:29035"/>
        <label>1</label>
    </ligand>
</feature>
<dbReference type="NCBIfam" id="TIGR01307">
    <property type="entry name" value="pgm_bpd_ind"/>
    <property type="match status" value="1"/>
</dbReference>
<evidence type="ECO:0000256" key="8">
    <source>
        <dbReference type="ARBA" id="ARBA00023235"/>
    </source>
</evidence>
<organism evidence="16 18">
    <name type="scientific">Archangium gephyra</name>
    <dbReference type="NCBI Taxonomy" id="48"/>
    <lineage>
        <taxon>Bacteria</taxon>
        <taxon>Pseudomonadati</taxon>
        <taxon>Myxococcota</taxon>
        <taxon>Myxococcia</taxon>
        <taxon>Myxococcales</taxon>
        <taxon>Cystobacterineae</taxon>
        <taxon>Archangiaceae</taxon>
        <taxon>Archangium</taxon>
    </lineage>
</organism>
<evidence type="ECO:0000256" key="10">
    <source>
        <dbReference type="HAMAP-Rule" id="MF_01038"/>
    </source>
</evidence>
<dbReference type="RefSeq" id="WP_047855596.1">
    <property type="nucleotide sequence ID" value="NZ_CP011509.1"/>
</dbReference>
<dbReference type="Proteomes" id="UP000256345">
    <property type="component" value="Unassembled WGS sequence"/>
</dbReference>
<dbReference type="FunFam" id="3.40.1450.10:FF:000001">
    <property type="entry name" value="2,3-bisphosphoglycerate-independent phosphoglycerate mutase"/>
    <property type="match status" value="1"/>
</dbReference>
<dbReference type="Pfam" id="PF06415">
    <property type="entry name" value="iPGM_N"/>
    <property type="match status" value="1"/>
</dbReference>
<dbReference type="Gene3D" id="3.40.720.10">
    <property type="entry name" value="Alkaline Phosphatase, subunit A"/>
    <property type="match status" value="1"/>
</dbReference>
<dbReference type="SUPFAM" id="SSF64158">
    <property type="entry name" value="2,3-Bisphosphoglycerate-independent phosphoglycerate mutase, substrate-binding domain"/>
    <property type="match status" value="1"/>
</dbReference>
<comment type="pathway">
    <text evidence="2 10">Carbohydrate degradation; glycolysis; pyruvate from D-glyceraldehyde 3-phosphate: step 3/5.</text>
</comment>
<dbReference type="PIRSF" id="PIRSF001492">
    <property type="entry name" value="IPGAM"/>
    <property type="match status" value="1"/>
</dbReference>
<keyword evidence="7 10" id="KW-0464">Manganese</keyword>
<comment type="similarity">
    <text evidence="3 10">Belongs to the BPG-independent phosphoglycerate mutase family.</text>
</comment>
<sequence>MKPAHKVLLCILDGWGVRKERDDNAIALAGTPRLDALTNGTPYTELQTSGLAVGLPEGQMGNSEVGHTNIGAGRIVYQDLVRINRASESGELASNPVIRAALDKAKADGKAFHLLGLVSPGGVHSSMEHLYSLLKAAHERGVPHVYVHAFTDGRDTPPQSGLGYVEELEKFLRETRTGHIATVGGRYYGMDRDKRWDRVHLAYEAIVHARGPKAPDAISAIRASYAEKVTDEFIKPTVIAHGDGTPVGRIRDGDVVMFFNFRADRARELTRALAFDDFKEFDRGGLHVGMYVCLTQYDETFGLPVAFAPDQPSEIFPEALAHAGWRQFRTAETEKYAHVTFFFNGGREVVYPGEDRHLVPSPRDVKTYDLKPEMSAREVTLELVKRIESGAYDFALVNFANPDMVGHTGLLEPAMRAVTTVDECLGLLGQACARHGWVMAISADHGNCEQMRDPTTGEPHTAHTLNPVPFHLIHPDFRGQKLRPGILADIAPTLLQVMGLPKPSEMNRLGLLP</sequence>
<feature type="binding site" evidence="10 12">
    <location>
        <position position="335"/>
    </location>
    <ligand>
        <name>substrate</name>
    </ligand>
</feature>
<evidence type="ECO:0000256" key="1">
    <source>
        <dbReference type="ARBA" id="ARBA00000370"/>
    </source>
</evidence>
<dbReference type="AlphaFoldDB" id="A0AAC8Q4M8"/>
<evidence type="ECO:0000256" key="2">
    <source>
        <dbReference type="ARBA" id="ARBA00004798"/>
    </source>
</evidence>